<dbReference type="NCBIfam" id="NF033674">
    <property type="entry name" value="stress_OB_fold"/>
    <property type="match status" value="1"/>
</dbReference>
<dbReference type="PANTHER" id="PTHR36571">
    <property type="entry name" value="PROTEIN YGIW"/>
    <property type="match status" value="1"/>
</dbReference>
<gene>
    <name evidence="3" type="ORF">ICJ55_04535</name>
</gene>
<protein>
    <submittedName>
        <fullName evidence="3">NirD/YgiW/YdeI family stress tolerance protein</fullName>
    </submittedName>
</protein>
<proteinExistence type="predicted"/>
<dbReference type="Pfam" id="PF04076">
    <property type="entry name" value="BOF"/>
    <property type="match status" value="1"/>
</dbReference>
<dbReference type="Proteomes" id="UP000576260">
    <property type="component" value="Chromosome"/>
</dbReference>
<keyword evidence="1 2" id="KW-0732">Signal</keyword>
<feature type="signal peptide" evidence="2">
    <location>
        <begin position="1"/>
        <end position="23"/>
    </location>
</feature>
<sequence>MKKLTFTAILASAFLAACSSNTASVSTPAAQEQVFGQKSQATLNIAQVKQQRDDALVTFTGKIVRQVESDEYIVADSTGEIEVEIDGHLWNGLKVTAADTIRISGEVDKEIRRVKVDARSVEKLN</sequence>
<dbReference type="PANTHER" id="PTHR36571:SF1">
    <property type="entry name" value="PROTEIN YGIW"/>
    <property type="match status" value="1"/>
</dbReference>
<dbReference type="EMBL" id="CP061280">
    <property type="protein sequence ID" value="QNS15997.1"/>
    <property type="molecule type" value="Genomic_DNA"/>
</dbReference>
<feature type="chain" id="PRO_5028896287" evidence="2">
    <location>
        <begin position="24"/>
        <end position="125"/>
    </location>
</feature>
<dbReference type="InterPro" id="IPR036700">
    <property type="entry name" value="BOBF_sf"/>
</dbReference>
<dbReference type="KEGG" id="mbos:ICJ55_04535"/>
<evidence type="ECO:0000256" key="1">
    <source>
        <dbReference type="ARBA" id="ARBA00022729"/>
    </source>
</evidence>
<name>A0A7H1C4U2_9PAST</name>
<evidence type="ECO:0000313" key="3">
    <source>
        <dbReference type="EMBL" id="QNS15997.1"/>
    </source>
</evidence>
<dbReference type="SUPFAM" id="SSF101756">
    <property type="entry name" value="Hypothetical protein YgiW"/>
    <property type="match status" value="1"/>
</dbReference>
<dbReference type="InterPro" id="IPR005220">
    <property type="entry name" value="CarO-like"/>
</dbReference>
<evidence type="ECO:0000313" key="4">
    <source>
        <dbReference type="Proteomes" id="UP000576260"/>
    </source>
</evidence>
<dbReference type="RefSeq" id="WP_188157493.1">
    <property type="nucleotide sequence ID" value="NZ_CP061280.1"/>
</dbReference>
<organism evidence="3 4">
    <name type="scientific">Mannheimia bovis</name>
    <dbReference type="NCBI Taxonomy" id="2770636"/>
    <lineage>
        <taxon>Bacteria</taxon>
        <taxon>Pseudomonadati</taxon>
        <taxon>Pseudomonadota</taxon>
        <taxon>Gammaproteobacteria</taxon>
        <taxon>Pasteurellales</taxon>
        <taxon>Pasteurellaceae</taxon>
        <taxon>Mannheimia</taxon>
    </lineage>
</organism>
<dbReference type="Gene3D" id="2.40.50.200">
    <property type="entry name" value="Bacterial OB-fold"/>
    <property type="match status" value="1"/>
</dbReference>
<reference evidence="3 4" key="1">
    <citation type="submission" date="2020-09" db="EMBL/GenBank/DDBJ databases">
        <title>Mannheimia bovis sp.nov., isolated from a cow.</title>
        <authorList>
            <person name="Li F."/>
        </authorList>
    </citation>
    <scope>NUCLEOTIDE SEQUENCE [LARGE SCALE GENOMIC DNA]</scope>
    <source>
        <strain evidence="3 4">ZY190616</strain>
    </source>
</reference>
<keyword evidence="4" id="KW-1185">Reference proteome</keyword>
<dbReference type="AlphaFoldDB" id="A0A7H1C4U2"/>
<accession>A0A7H1C4U2</accession>
<evidence type="ECO:0000256" key="2">
    <source>
        <dbReference type="SAM" id="SignalP"/>
    </source>
</evidence>
<dbReference type="PROSITE" id="PS51257">
    <property type="entry name" value="PROKAR_LIPOPROTEIN"/>
    <property type="match status" value="1"/>
</dbReference>